<protein>
    <submittedName>
        <fullName evidence="9">DLEC1 cilia and flagella associated protein</fullName>
    </submittedName>
</protein>
<dbReference type="InterPro" id="IPR033304">
    <property type="entry name" value="DLEC1"/>
</dbReference>
<reference evidence="9" key="3">
    <citation type="submission" date="2025-08" db="UniProtKB">
        <authorList>
            <consortium name="Ensembl"/>
        </authorList>
    </citation>
    <scope>IDENTIFICATION</scope>
    <source>
        <strain evidence="9">HSOK</strain>
    </source>
</reference>
<dbReference type="InterPro" id="IPR013783">
    <property type="entry name" value="Ig-like_fold"/>
</dbReference>
<evidence type="ECO:0000256" key="5">
    <source>
        <dbReference type="ARBA" id="ARBA00023273"/>
    </source>
</evidence>
<dbReference type="PANTHER" id="PTHR46348">
    <property type="entry name" value="DELETED IN LUNG AND ESOPHAGEAL CANCER PROTEIN 1"/>
    <property type="match status" value="1"/>
</dbReference>
<organism evidence="9 10">
    <name type="scientific">Oryzias latipes</name>
    <name type="common">Japanese rice fish</name>
    <name type="synonym">Japanese killifish</name>
    <dbReference type="NCBI Taxonomy" id="8090"/>
    <lineage>
        <taxon>Eukaryota</taxon>
        <taxon>Metazoa</taxon>
        <taxon>Chordata</taxon>
        <taxon>Craniata</taxon>
        <taxon>Vertebrata</taxon>
        <taxon>Euteleostomi</taxon>
        <taxon>Actinopterygii</taxon>
        <taxon>Neopterygii</taxon>
        <taxon>Teleostei</taxon>
        <taxon>Neoteleostei</taxon>
        <taxon>Acanthomorphata</taxon>
        <taxon>Ovalentaria</taxon>
        <taxon>Atherinomorphae</taxon>
        <taxon>Beloniformes</taxon>
        <taxon>Adrianichthyidae</taxon>
        <taxon>Oryziinae</taxon>
        <taxon>Oryzias</taxon>
    </lineage>
</organism>
<dbReference type="Pfam" id="PF23316">
    <property type="entry name" value="Ig_DLEC1_6th"/>
    <property type="match status" value="1"/>
</dbReference>
<evidence type="ECO:0000256" key="6">
    <source>
        <dbReference type="SAM" id="Phobius"/>
    </source>
</evidence>
<keyword evidence="4" id="KW-0969">Cilium</keyword>
<evidence type="ECO:0000256" key="1">
    <source>
        <dbReference type="ARBA" id="ARBA00004138"/>
    </source>
</evidence>
<reference evidence="9" key="4">
    <citation type="submission" date="2025-09" db="UniProtKB">
        <authorList>
            <consortium name="Ensembl"/>
        </authorList>
    </citation>
    <scope>IDENTIFICATION</scope>
    <source>
        <strain evidence="9">HSOK</strain>
    </source>
</reference>
<feature type="domain" description="Deleted in lung and esophageal cancer protein 1 Ig-like" evidence="8">
    <location>
        <begin position="201"/>
        <end position="288"/>
    </location>
</feature>
<dbReference type="PANTHER" id="PTHR46348:SF1">
    <property type="entry name" value="DELETED IN LUNG AND ESOPHAGEAL CANCER PROTEIN 1"/>
    <property type="match status" value="1"/>
</dbReference>
<dbReference type="Ensembl" id="ENSORLT00015018472.1">
    <property type="protein sequence ID" value="ENSORLP00015011579.1"/>
    <property type="gene ID" value="ENSORLG00015012595.1"/>
</dbReference>
<feature type="transmembrane region" description="Helical" evidence="6">
    <location>
        <begin position="137"/>
        <end position="156"/>
    </location>
</feature>
<evidence type="ECO:0000256" key="2">
    <source>
        <dbReference type="ARBA" id="ARBA00004496"/>
    </source>
</evidence>
<dbReference type="Pfam" id="PF23277">
    <property type="entry name" value="Ig_Dlec1_1"/>
    <property type="match status" value="1"/>
</dbReference>
<dbReference type="Proteomes" id="UP000265200">
    <property type="component" value="Chromosome 20"/>
</dbReference>
<keyword evidence="6" id="KW-0812">Transmembrane</keyword>
<dbReference type="GO" id="GO:0008285">
    <property type="term" value="P:negative regulation of cell population proliferation"/>
    <property type="evidence" value="ECO:0007669"/>
    <property type="project" value="InterPro"/>
</dbReference>
<evidence type="ECO:0000313" key="10">
    <source>
        <dbReference type="Proteomes" id="UP000265200"/>
    </source>
</evidence>
<evidence type="ECO:0000313" key="9">
    <source>
        <dbReference type="Ensembl" id="ENSORLP00015011579.1"/>
    </source>
</evidence>
<dbReference type="Pfam" id="PF22544">
    <property type="entry name" value="HYDIN_VesB_CFA65-like_Ig"/>
    <property type="match status" value="2"/>
</dbReference>
<dbReference type="GO" id="GO:0005737">
    <property type="term" value="C:cytoplasm"/>
    <property type="evidence" value="ECO:0007669"/>
    <property type="project" value="UniProtKB-SubCell"/>
</dbReference>
<dbReference type="Gene3D" id="2.60.40.10">
    <property type="entry name" value="Immunoglobulins"/>
    <property type="match status" value="7"/>
</dbReference>
<sequence length="1358" mass="151532">YSYYNLATVFDFQDISNFHVLKSVFPDIYSNDIIGENLLSNLVKTKNGRDSFHCRHVEELQQAFFEYNQCMKETEKLKSHLIQARAQAAAKEKHAFERMTENLGDISEYQDLFIGFIYFYFCLLILNYCLINMEHGAATLGSGAICGSFIHLLWLFSFDEKHQTGFFLNESLVILAMQNLSCFFFPLRNGDSLSGHPHPIFVAKPSVVTFTDYKVGHIYETTLELRNVTSSSRHVRVLSPNSPHFAIGLGRFPSEEGTIAPGMSCKYSLRFIPDSLEDYKDFLVVETQAEQVLLVPIEAQRPPPILTLPRVLDCGYCLVGGLKYVEFLCRNVGQSSGTFCIIPKSQWPFSNLRSLSRTYFSEQPPFAVGPSLFQLEPGDTTVIEVIFYPTTAQKSRQTYTFVCDNCQVKDFSIEGQLVALELISEEKEPPEAGEVHDVTAEHYVQFDVSSHVSHLDLPFQWQIRQPNLYPLPPGEVPEPSQIHFHPATDDAFRISPVAGLLPPYQDQEFLLTFCPKELKDYHSVCRLVLRDAPDPQSEPRDSKYDSLYLCVSTVIAMEIEVKGSTEPYQILLEPYAIIIPGEIFVCTTTHRQFKMWNHSKTFILFQWEKLKSSYHTMVVEPPTGRIEENECFDFDLILSGGKPEKLKTKLICNIEHQLQPITLPIEVSFKGPMVALSVPSVDFGLVRLGEQTHRSLELTNTTQLEAFWTLMENISVKPCSGMLPPLGSCSVDVIFTPQFCQQFKAELELEVENGPDVQSPQVCLLNCKLAFTEIYLGVPKSASVTLFNQTALPAKFSWVVCSSASKNSLSGDNTSSRKTLICIFSVHIVRGMTHASLFPLNDRCTSPVELDFGDDVILKNPVTRQLLITNQTAITAPFAIEVEYFTCKVSKPEPELGQLLADGRGAAFRVVPDSGLLGPFETQTVAVTAVTDMWGEYSDNLICKVGDLEAVIIPLQMAVRGCPLYFQMTGPRTDNQFQGPIIRFGTCIPGGDTVSHPLRINNPTTFAIRMDWETYNTEKDDSKLLDVVLAFGEPFPPKDADGSEKMRRLSEILGEKTPTLGSDGTSCSTAAQKKLVSVHIRPHVGKLSDYPFCINPQQIVIPAKSGATIHVSFTPLTPSESVSESRCSGLALGFMSLDFEMAACVPGKVRRAQGLELQPVRVDLQAAVKPAALLVQMEEEGEALEFKASAGDLLKVDSHKELRNTSEVALQFRMETQPPFSVLKAKQKVFSTSSRPSAGSRQALVLQPRDTMQVKRCEGGKYQTEEKVPPGVTLVNTEKGLKKLKFEQNLLIHYSNNSLQIVPLCAHLLLSTLSLSTDRLSFGVCYVGQTKSREITLSCRGSHTYWKSTASNHSSVDT</sequence>
<evidence type="ECO:0000256" key="4">
    <source>
        <dbReference type="ARBA" id="ARBA00023069"/>
    </source>
</evidence>
<keyword evidence="6" id="KW-1133">Transmembrane helix</keyword>
<comment type="subcellular location">
    <subcellularLocation>
        <location evidence="1">Cell projection</location>
        <location evidence="1">Cilium</location>
    </subcellularLocation>
    <subcellularLocation>
        <location evidence="2">Cytoplasm</location>
    </subcellularLocation>
</comment>
<dbReference type="InterPro" id="IPR059041">
    <property type="entry name" value="Ig_DLEC1_1"/>
</dbReference>
<reference evidence="9 10" key="2">
    <citation type="submission" date="2017-04" db="EMBL/GenBank/DDBJ databases">
        <title>CpG methylation of centromeres and impact of large insertions on vertebrate speciation.</title>
        <authorList>
            <person name="Ichikawa K."/>
            <person name="Yoshimura J."/>
            <person name="Morishita S."/>
        </authorList>
    </citation>
    <scope>NUCLEOTIDE SEQUENCE</scope>
    <source>
        <strain evidence="9 10">HSOK</strain>
    </source>
</reference>
<evidence type="ECO:0000256" key="3">
    <source>
        <dbReference type="ARBA" id="ARBA00022490"/>
    </source>
</evidence>
<evidence type="ECO:0000259" key="7">
    <source>
        <dbReference type="Pfam" id="PF22544"/>
    </source>
</evidence>
<feature type="transmembrane region" description="Helical" evidence="6">
    <location>
        <begin position="112"/>
        <end position="130"/>
    </location>
</feature>
<feature type="domain" description="HYDIN/VesB/CFA65-like Ig-like" evidence="7">
    <location>
        <begin position="674"/>
        <end position="757"/>
    </location>
</feature>
<name>A0A3P9HVK8_ORYLA</name>
<accession>A0A3P9HVK8</accession>
<feature type="domain" description="HYDIN/VesB/CFA65-like Ig-like" evidence="7">
    <location>
        <begin position="304"/>
        <end position="410"/>
    </location>
</feature>
<dbReference type="InterPro" id="IPR053879">
    <property type="entry name" value="HYDIN_VesB_CFA65-like_Ig"/>
</dbReference>
<keyword evidence="5" id="KW-0966">Cell projection</keyword>
<keyword evidence="6" id="KW-0472">Membrane</keyword>
<proteinExistence type="predicted"/>
<evidence type="ECO:0000259" key="8">
    <source>
        <dbReference type="Pfam" id="PF23277"/>
    </source>
</evidence>
<keyword evidence="3" id="KW-0963">Cytoplasm</keyword>
<dbReference type="GO" id="GO:0005929">
    <property type="term" value="C:cilium"/>
    <property type="evidence" value="ECO:0007669"/>
    <property type="project" value="UniProtKB-SubCell"/>
</dbReference>
<reference key="1">
    <citation type="journal article" date="2007" name="Nature">
        <title>The medaka draft genome and insights into vertebrate genome evolution.</title>
        <authorList>
            <person name="Kasahara M."/>
            <person name="Naruse K."/>
            <person name="Sasaki S."/>
            <person name="Nakatani Y."/>
            <person name="Qu W."/>
            <person name="Ahsan B."/>
            <person name="Yamada T."/>
            <person name="Nagayasu Y."/>
            <person name="Doi K."/>
            <person name="Kasai Y."/>
            <person name="Jindo T."/>
            <person name="Kobayashi D."/>
            <person name="Shimada A."/>
            <person name="Toyoda A."/>
            <person name="Kuroki Y."/>
            <person name="Fujiyama A."/>
            <person name="Sasaki T."/>
            <person name="Shimizu A."/>
            <person name="Asakawa S."/>
            <person name="Shimizu N."/>
            <person name="Hashimoto S."/>
            <person name="Yang J."/>
            <person name="Lee Y."/>
            <person name="Matsushima K."/>
            <person name="Sugano S."/>
            <person name="Sakaizumi M."/>
            <person name="Narita T."/>
            <person name="Ohishi K."/>
            <person name="Haga S."/>
            <person name="Ohta F."/>
            <person name="Nomoto H."/>
            <person name="Nogata K."/>
            <person name="Morishita T."/>
            <person name="Endo T."/>
            <person name="Shin-I T."/>
            <person name="Takeda H."/>
            <person name="Morishita S."/>
            <person name="Kohara Y."/>
        </authorList>
    </citation>
    <scope>NUCLEOTIDE SEQUENCE [LARGE SCALE GENOMIC DNA]</scope>
    <source>
        <strain>Hd-rR</strain>
    </source>
</reference>